<name>A0ABU4VHX9_9ACTN</name>
<evidence type="ECO:0000256" key="8">
    <source>
        <dbReference type="ARBA" id="ARBA00023326"/>
    </source>
</evidence>
<dbReference type="SMART" id="SM00633">
    <property type="entry name" value="Glyco_10"/>
    <property type="match status" value="1"/>
</dbReference>
<keyword evidence="6 9" id="KW-0119">Carbohydrate metabolism</keyword>
<sequence length="470" mass="50834">MTAAVLAAALLPAAAPAGAAEPLRRGIEAERSALPGRVLARPGTSSGAVVRVRLDRGPVAWPIPLAAGPRLALRAGGCTGRIGVRVDGGPRRTARTRRAQRRIVLALPVRAGRRVVVLERRGDSCATVDVDRLDLDLDAVRITLGAALRPEQLDRPGVADAFRREYRFAMTENALKMRTTQPFPGLFLFDAADRLRGLARSVGGGLHGHTLLMHDQLPAWLDDRIQGWTRPLLLEALRQHVAALVGRYRGTARTWDVVTEAIRPDGSDWPSIWRRAIGPDVVEHAFRFAREADPGARLLYSDNAIENPGAHRDGVLRMLRRLVRAGAPIDGVALQGHLKPEIELTPAQLDDTMTRIEALGLRVQFSEVDVPLGLPVTAAWRLYGARAFGMVADACWQHASCDALGVWGVTDATSWWGPEREALPLDAAGRPKDAMRRLRLGVRGRLVAEDPVPPSAGAPLGSVVPAAGRF</sequence>
<dbReference type="SUPFAM" id="SSF51445">
    <property type="entry name" value="(Trans)glycosidases"/>
    <property type="match status" value="1"/>
</dbReference>
<keyword evidence="5 9" id="KW-0378">Hydrolase</keyword>
<dbReference type="EMBL" id="JAXAVX010000001">
    <property type="protein sequence ID" value="MDX8150541.1"/>
    <property type="molecule type" value="Genomic_DNA"/>
</dbReference>
<organism evidence="12 13">
    <name type="scientific">Patulibacter brassicae</name>
    <dbReference type="NCBI Taxonomy" id="1705717"/>
    <lineage>
        <taxon>Bacteria</taxon>
        <taxon>Bacillati</taxon>
        <taxon>Actinomycetota</taxon>
        <taxon>Thermoleophilia</taxon>
        <taxon>Solirubrobacterales</taxon>
        <taxon>Patulibacteraceae</taxon>
        <taxon>Patulibacter</taxon>
    </lineage>
</organism>
<dbReference type="Gene3D" id="3.20.20.80">
    <property type="entry name" value="Glycosidases"/>
    <property type="match status" value="1"/>
</dbReference>
<keyword evidence="13" id="KW-1185">Reference proteome</keyword>
<evidence type="ECO:0000256" key="1">
    <source>
        <dbReference type="ARBA" id="ARBA00000681"/>
    </source>
</evidence>
<dbReference type="Pfam" id="PF00331">
    <property type="entry name" value="Glyco_hydro_10"/>
    <property type="match status" value="1"/>
</dbReference>
<dbReference type="RefSeq" id="WP_319952687.1">
    <property type="nucleotide sequence ID" value="NZ_JAXAVX010000001.1"/>
</dbReference>
<keyword evidence="7 9" id="KW-0326">Glycosidase</keyword>
<evidence type="ECO:0000256" key="4">
    <source>
        <dbReference type="ARBA" id="ARBA00022729"/>
    </source>
</evidence>
<evidence type="ECO:0000256" key="10">
    <source>
        <dbReference type="SAM" id="SignalP"/>
    </source>
</evidence>
<protein>
    <recommendedName>
        <fullName evidence="9">Beta-xylanase</fullName>
        <ecNumber evidence="9">3.2.1.8</ecNumber>
    </recommendedName>
</protein>
<comment type="similarity">
    <text evidence="2 9">Belongs to the glycosyl hydrolase 10 (cellulase F) family.</text>
</comment>
<evidence type="ECO:0000256" key="3">
    <source>
        <dbReference type="ARBA" id="ARBA00022651"/>
    </source>
</evidence>
<evidence type="ECO:0000313" key="12">
    <source>
        <dbReference type="EMBL" id="MDX8150541.1"/>
    </source>
</evidence>
<evidence type="ECO:0000256" key="5">
    <source>
        <dbReference type="ARBA" id="ARBA00022801"/>
    </source>
</evidence>
<evidence type="ECO:0000256" key="2">
    <source>
        <dbReference type="ARBA" id="ARBA00007495"/>
    </source>
</evidence>
<evidence type="ECO:0000259" key="11">
    <source>
        <dbReference type="PROSITE" id="PS51760"/>
    </source>
</evidence>
<accession>A0ABU4VHX9</accession>
<dbReference type="InterPro" id="IPR017853">
    <property type="entry name" value="GH"/>
</dbReference>
<keyword evidence="4 10" id="KW-0732">Signal</keyword>
<dbReference type="EC" id="3.2.1.8" evidence="9"/>
<keyword evidence="8 9" id="KW-0624">Polysaccharide degradation</keyword>
<evidence type="ECO:0000313" key="13">
    <source>
        <dbReference type="Proteomes" id="UP001277761"/>
    </source>
</evidence>
<dbReference type="PROSITE" id="PS51760">
    <property type="entry name" value="GH10_2"/>
    <property type="match status" value="1"/>
</dbReference>
<dbReference type="Proteomes" id="UP001277761">
    <property type="component" value="Unassembled WGS sequence"/>
</dbReference>
<reference evidence="12 13" key="1">
    <citation type="submission" date="2023-11" db="EMBL/GenBank/DDBJ databases">
        <authorList>
            <person name="Xu M."/>
            <person name="Jiang T."/>
        </authorList>
    </citation>
    <scope>NUCLEOTIDE SEQUENCE [LARGE SCALE GENOMIC DNA]</scope>
    <source>
        <strain evidence="12 13">SD</strain>
    </source>
</reference>
<dbReference type="PANTHER" id="PTHR31490:SF88">
    <property type="entry name" value="BETA-XYLANASE"/>
    <property type="match status" value="1"/>
</dbReference>
<evidence type="ECO:0000256" key="7">
    <source>
        <dbReference type="ARBA" id="ARBA00023295"/>
    </source>
</evidence>
<feature type="chain" id="PRO_5045096938" description="Beta-xylanase" evidence="10">
    <location>
        <begin position="20"/>
        <end position="470"/>
    </location>
</feature>
<proteinExistence type="inferred from homology"/>
<feature type="domain" description="GH10" evidence="11">
    <location>
        <begin position="134"/>
        <end position="441"/>
    </location>
</feature>
<evidence type="ECO:0000256" key="9">
    <source>
        <dbReference type="RuleBase" id="RU361174"/>
    </source>
</evidence>
<keyword evidence="3" id="KW-0858">Xylan degradation</keyword>
<feature type="signal peptide" evidence="10">
    <location>
        <begin position="1"/>
        <end position="19"/>
    </location>
</feature>
<dbReference type="InterPro" id="IPR001000">
    <property type="entry name" value="GH10_dom"/>
</dbReference>
<comment type="catalytic activity">
    <reaction evidence="1 9">
        <text>Endohydrolysis of (1-&gt;4)-beta-D-xylosidic linkages in xylans.</text>
        <dbReference type="EC" id="3.2.1.8"/>
    </reaction>
</comment>
<gene>
    <name evidence="12" type="ORF">SK069_02965</name>
</gene>
<dbReference type="InterPro" id="IPR044846">
    <property type="entry name" value="GH10"/>
</dbReference>
<comment type="caution">
    <text evidence="12">The sequence shown here is derived from an EMBL/GenBank/DDBJ whole genome shotgun (WGS) entry which is preliminary data.</text>
</comment>
<dbReference type="PANTHER" id="PTHR31490">
    <property type="entry name" value="GLYCOSYL HYDROLASE"/>
    <property type="match status" value="1"/>
</dbReference>
<dbReference type="PRINTS" id="PR00134">
    <property type="entry name" value="GLHYDRLASE10"/>
</dbReference>
<evidence type="ECO:0000256" key="6">
    <source>
        <dbReference type="ARBA" id="ARBA00023277"/>
    </source>
</evidence>